<dbReference type="EMBL" id="JARYMX010000001">
    <property type="protein sequence ID" value="KAJ9567691.1"/>
    <property type="molecule type" value="Genomic_DNA"/>
</dbReference>
<evidence type="ECO:0000313" key="2">
    <source>
        <dbReference type="EMBL" id="KAJ9567691.1"/>
    </source>
</evidence>
<evidence type="ECO:0000256" key="1">
    <source>
        <dbReference type="SAM" id="SignalP"/>
    </source>
</evidence>
<protein>
    <submittedName>
        <fullName evidence="2">Uncharacterized protein</fullName>
    </submittedName>
</protein>
<sequence length="481" mass="52988">MKIPQFIIFILFFFIEFQLIVAQPAATSSIVFATIGRSKYAFDIFSISIDAPHDELRLPDGISVNYNGYFPQTSITNPTVPDSSPPTQMVYVTERNGSSYIYLDLISHQGLEGSTRRSVLQSELVRSQQHLVGGGRISMKDRPSLVGDLLVYVSTHGTRVWGGRVGLRFTRLGCRRVDSAIDARGVADFSPPVSPSGLWTAVASAGKTVGAARCRSSVRIFITGPSRVKVVDHGGWPSWADDSVFYFSTRRGEDGWWSIYVGILPKDLAIFGRLGGDSASHPTGSSLVYSSCFSNQQGEIFAVATRRADSEYRHIELYDVVSGSFKDLTPLVAPRANHYNPFLSPDSSRVGYHRCRGSGSMGKTTRNFSISDQWGLSLFSPDGERIAYVGLPVFMWLIVMGWAIEKYCLILHFRLRGTQNAKVIGPTFASVDTGVDIISVDLDAADEPSFKKLTIGGQKNAFFLCFPRWKMDCVQVGSYGL</sequence>
<organism evidence="2 3">
    <name type="scientific">Centaurea solstitialis</name>
    <name type="common">yellow star-thistle</name>
    <dbReference type="NCBI Taxonomy" id="347529"/>
    <lineage>
        <taxon>Eukaryota</taxon>
        <taxon>Viridiplantae</taxon>
        <taxon>Streptophyta</taxon>
        <taxon>Embryophyta</taxon>
        <taxon>Tracheophyta</taxon>
        <taxon>Spermatophyta</taxon>
        <taxon>Magnoliopsida</taxon>
        <taxon>eudicotyledons</taxon>
        <taxon>Gunneridae</taxon>
        <taxon>Pentapetalae</taxon>
        <taxon>asterids</taxon>
        <taxon>campanulids</taxon>
        <taxon>Asterales</taxon>
        <taxon>Asteraceae</taxon>
        <taxon>Carduoideae</taxon>
        <taxon>Cardueae</taxon>
        <taxon>Centaureinae</taxon>
        <taxon>Centaurea</taxon>
    </lineage>
</organism>
<proteinExistence type="predicted"/>
<keyword evidence="3" id="KW-1185">Reference proteome</keyword>
<evidence type="ECO:0000313" key="3">
    <source>
        <dbReference type="Proteomes" id="UP001172457"/>
    </source>
</evidence>
<dbReference type="SUPFAM" id="SSF82171">
    <property type="entry name" value="DPP6 N-terminal domain-like"/>
    <property type="match status" value="1"/>
</dbReference>
<accession>A0AA38U7T0</accession>
<reference evidence="2" key="1">
    <citation type="submission" date="2023-03" db="EMBL/GenBank/DDBJ databases">
        <title>Chromosome-scale reference genome and RAD-based genetic map of yellow starthistle (Centaurea solstitialis) reveal putative structural variation and QTLs associated with invader traits.</title>
        <authorList>
            <person name="Reatini B."/>
            <person name="Cang F.A."/>
            <person name="Jiang Q."/>
            <person name="Mckibben M.T.W."/>
            <person name="Barker M.S."/>
            <person name="Rieseberg L.H."/>
            <person name="Dlugosch K.M."/>
        </authorList>
    </citation>
    <scope>NUCLEOTIDE SEQUENCE</scope>
    <source>
        <strain evidence="2">CAN-66</strain>
        <tissue evidence="2">Leaf</tissue>
    </source>
</reference>
<dbReference type="AlphaFoldDB" id="A0AA38U7T0"/>
<comment type="caution">
    <text evidence="2">The sequence shown here is derived from an EMBL/GenBank/DDBJ whole genome shotgun (WGS) entry which is preliminary data.</text>
</comment>
<feature type="signal peptide" evidence="1">
    <location>
        <begin position="1"/>
        <end position="22"/>
    </location>
</feature>
<dbReference type="PANTHER" id="PTHR32161:SF8">
    <property type="entry name" value="DPP6 N-TERMINAL DOMAIN-LIKE PROTEIN"/>
    <property type="match status" value="1"/>
</dbReference>
<dbReference type="Proteomes" id="UP001172457">
    <property type="component" value="Chromosome 1"/>
</dbReference>
<keyword evidence="1" id="KW-0732">Signal</keyword>
<name>A0AA38U7T0_9ASTR</name>
<dbReference type="PANTHER" id="PTHR32161">
    <property type="entry name" value="DPP6 N-TERMINAL DOMAIN-LIKE PROTEIN"/>
    <property type="match status" value="1"/>
</dbReference>
<feature type="chain" id="PRO_5041375852" evidence="1">
    <location>
        <begin position="23"/>
        <end position="481"/>
    </location>
</feature>
<gene>
    <name evidence="2" type="ORF">OSB04_003657</name>
</gene>